<keyword evidence="5" id="KW-0472">Membrane</keyword>
<dbReference type="Pfam" id="PF06271">
    <property type="entry name" value="RDD"/>
    <property type="match status" value="1"/>
</dbReference>
<dbReference type="GO" id="GO:0005886">
    <property type="term" value="C:plasma membrane"/>
    <property type="evidence" value="ECO:0007669"/>
    <property type="project" value="UniProtKB-SubCell"/>
</dbReference>
<dbReference type="InterPro" id="IPR010432">
    <property type="entry name" value="RDD"/>
</dbReference>
<keyword evidence="7" id="KW-1185">Reference proteome</keyword>
<keyword evidence="3" id="KW-0812">Transmembrane</keyword>
<dbReference type="EMBL" id="AP022612">
    <property type="protein sequence ID" value="BBZ35949.1"/>
    <property type="molecule type" value="Genomic_DNA"/>
</dbReference>
<evidence type="ECO:0000256" key="4">
    <source>
        <dbReference type="ARBA" id="ARBA00022989"/>
    </source>
</evidence>
<evidence type="ECO:0000256" key="1">
    <source>
        <dbReference type="ARBA" id="ARBA00004651"/>
    </source>
</evidence>
<evidence type="ECO:0000313" key="6">
    <source>
        <dbReference type="EMBL" id="BBZ35949.1"/>
    </source>
</evidence>
<evidence type="ECO:0000256" key="3">
    <source>
        <dbReference type="ARBA" id="ARBA00022692"/>
    </source>
</evidence>
<gene>
    <name evidence="6" type="ORF">MCNF_45540</name>
</gene>
<dbReference type="PANTHER" id="PTHR36115">
    <property type="entry name" value="PROLINE-RICH ANTIGEN HOMOLOG-RELATED"/>
    <property type="match status" value="1"/>
</dbReference>
<dbReference type="InterPro" id="IPR051791">
    <property type="entry name" value="Pra-immunoreactive"/>
</dbReference>
<keyword evidence="2" id="KW-1003">Cell membrane</keyword>
<dbReference type="PANTHER" id="PTHR36115:SF6">
    <property type="entry name" value="PROLINE-RICH ANTIGEN HOMOLOG"/>
    <property type="match status" value="1"/>
</dbReference>
<dbReference type="Proteomes" id="UP000466931">
    <property type="component" value="Chromosome"/>
</dbReference>
<evidence type="ECO:0000256" key="2">
    <source>
        <dbReference type="ARBA" id="ARBA00022475"/>
    </source>
</evidence>
<accession>A0A7I7Y2Z2</accession>
<evidence type="ECO:0000256" key="5">
    <source>
        <dbReference type="ARBA" id="ARBA00023136"/>
    </source>
</evidence>
<name>A0A7I7Y2Z2_9MYCO</name>
<protein>
    <submittedName>
        <fullName evidence="6">RDD family protein</fullName>
    </submittedName>
</protein>
<organism evidence="6 7">
    <name type="scientific">Mycolicibacterium confluentis</name>
    <dbReference type="NCBI Taxonomy" id="28047"/>
    <lineage>
        <taxon>Bacteria</taxon>
        <taxon>Bacillati</taxon>
        <taxon>Actinomycetota</taxon>
        <taxon>Actinomycetes</taxon>
        <taxon>Mycobacteriales</taxon>
        <taxon>Mycobacteriaceae</taxon>
        <taxon>Mycolicibacterium</taxon>
    </lineage>
</organism>
<comment type="subcellular location">
    <subcellularLocation>
        <location evidence="1">Cell membrane</location>
        <topology evidence="1">Multi-pass membrane protein</topology>
    </subcellularLocation>
</comment>
<evidence type="ECO:0000313" key="7">
    <source>
        <dbReference type="Proteomes" id="UP000466931"/>
    </source>
</evidence>
<dbReference type="RefSeq" id="WP_234813120.1">
    <property type="nucleotide sequence ID" value="NZ_AP022612.1"/>
</dbReference>
<dbReference type="AlphaFoldDB" id="A0A7I7Y2Z2"/>
<proteinExistence type="predicted"/>
<reference evidence="6" key="2">
    <citation type="submission" date="2020-02" db="EMBL/GenBank/DDBJ databases">
        <authorList>
            <person name="Matsumoto Y."/>
            <person name="Motooka D."/>
            <person name="Nakamura S."/>
        </authorList>
    </citation>
    <scope>NUCLEOTIDE SEQUENCE</scope>
    <source>
        <strain evidence="6">JCM 13671</strain>
    </source>
</reference>
<sequence>MTDVITHDEDVVDPVASAGEPLAPWTFRAAALLIDVGVGLAVVVTAVLVAWSAPQRSWLWWLCVVTAGVAVLAVALNRLLAPVLWGWSLGRGLLGITVVRSDGVPIGPWRLLVRDLVHLADTAPLLLGWLWPWWDGRRRTFADIVARTEVHTASAKPAGVKRSAVVAISTASLVAAVVAALGVLTVQRPDLRAAEAREQLAVQGPKLVSDMLSYQAASLQADFDRARSVVTDSYWPQLEEQQKAIQQAGAVDNDYWSPNSAVLEAEEDRGLMLVLLQGQRGVPPNHRMISATVKVQFVRGGDGQWKVDGLTPLATPKPAGGGG</sequence>
<keyword evidence="4" id="KW-1133">Transmembrane helix</keyword>
<reference evidence="6" key="1">
    <citation type="journal article" date="2019" name="Emerg. Microbes Infect.">
        <title>Comprehensive subspecies identification of 175 nontuberculous mycobacteria species based on 7547 genomic profiles.</title>
        <authorList>
            <person name="Matsumoto Y."/>
            <person name="Kinjo T."/>
            <person name="Motooka D."/>
            <person name="Nabeya D."/>
            <person name="Jung N."/>
            <person name="Uechi K."/>
            <person name="Horii T."/>
            <person name="Iida T."/>
            <person name="Fujita J."/>
            <person name="Nakamura S."/>
        </authorList>
    </citation>
    <scope>NUCLEOTIDE SEQUENCE [LARGE SCALE GENOMIC DNA]</scope>
    <source>
        <strain evidence="6">JCM 13671</strain>
    </source>
</reference>